<gene>
    <name evidence="14" type="ORF">NQ317_017711</name>
</gene>
<proteinExistence type="inferred from homology"/>
<evidence type="ECO:0000313" key="14">
    <source>
        <dbReference type="EMBL" id="KAJ8977037.1"/>
    </source>
</evidence>
<keyword evidence="7" id="KW-0256">Endoplasmic reticulum</keyword>
<dbReference type="Pfam" id="PF00067">
    <property type="entry name" value="p450"/>
    <property type="match status" value="1"/>
</dbReference>
<evidence type="ECO:0000256" key="10">
    <source>
        <dbReference type="ARBA" id="ARBA00023004"/>
    </source>
</evidence>
<evidence type="ECO:0000256" key="2">
    <source>
        <dbReference type="ARBA" id="ARBA00004174"/>
    </source>
</evidence>
<evidence type="ECO:0000256" key="13">
    <source>
        <dbReference type="SAM" id="Phobius"/>
    </source>
</evidence>
<reference evidence="14" key="1">
    <citation type="journal article" date="2023" name="Insect Mol. Biol.">
        <title>Genome sequencing provides insights into the evolution of gene families encoding plant cell wall-degrading enzymes in longhorned beetles.</title>
        <authorList>
            <person name="Shin N.R."/>
            <person name="Okamura Y."/>
            <person name="Kirsch R."/>
            <person name="Pauchet Y."/>
        </authorList>
    </citation>
    <scope>NUCLEOTIDE SEQUENCE</scope>
    <source>
        <strain evidence="14">MMC_N1</strain>
    </source>
</reference>
<evidence type="ECO:0000256" key="6">
    <source>
        <dbReference type="ARBA" id="ARBA00022723"/>
    </source>
</evidence>
<feature type="transmembrane region" description="Helical" evidence="13">
    <location>
        <begin position="6"/>
        <end position="26"/>
    </location>
</feature>
<protein>
    <recommendedName>
        <fullName evidence="16">Cytochrome P450</fullName>
    </recommendedName>
</protein>
<keyword evidence="13" id="KW-0812">Transmembrane</keyword>
<dbReference type="Proteomes" id="UP001162164">
    <property type="component" value="Unassembled WGS sequence"/>
</dbReference>
<keyword evidence="6" id="KW-0479">Metal-binding</keyword>
<keyword evidence="9" id="KW-0560">Oxidoreductase</keyword>
<comment type="subcellular location">
    <subcellularLocation>
        <location evidence="3">Endoplasmic reticulum membrane</location>
        <topology evidence="3">Peripheral membrane protein</topology>
    </subcellularLocation>
    <subcellularLocation>
        <location evidence="2">Microsome membrane</location>
        <topology evidence="2">Peripheral membrane protein</topology>
    </subcellularLocation>
</comment>
<evidence type="ECO:0000256" key="5">
    <source>
        <dbReference type="ARBA" id="ARBA00022617"/>
    </source>
</evidence>
<organism evidence="14 15">
    <name type="scientific">Molorchus minor</name>
    <dbReference type="NCBI Taxonomy" id="1323400"/>
    <lineage>
        <taxon>Eukaryota</taxon>
        <taxon>Metazoa</taxon>
        <taxon>Ecdysozoa</taxon>
        <taxon>Arthropoda</taxon>
        <taxon>Hexapoda</taxon>
        <taxon>Insecta</taxon>
        <taxon>Pterygota</taxon>
        <taxon>Neoptera</taxon>
        <taxon>Endopterygota</taxon>
        <taxon>Coleoptera</taxon>
        <taxon>Polyphaga</taxon>
        <taxon>Cucujiformia</taxon>
        <taxon>Chrysomeloidea</taxon>
        <taxon>Cerambycidae</taxon>
        <taxon>Lamiinae</taxon>
        <taxon>Monochamini</taxon>
        <taxon>Molorchus</taxon>
    </lineage>
</organism>
<evidence type="ECO:0000256" key="8">
    <source>
        <dbReference type="ARBA" id="ARBA00022848"/>
    </source>
</evidence>
<dbReference type="PRINTS" id="PR00464">
    <property type="entry name" value="EP450II"/>
</dbReference>
<name>A0ABQ9JGN7_9CUCU</name>
<dbReference type="Gene3D" id="1.10.630.10">
    <property type="entry name" value="Cytochrome P450"/>
    <property type="match status" value="1"/>
</dbReference>
<keyword evidence="12 13" id="KW-0472">Membrane</keyword>
<keyword evidence="11" id="KW-0503">Monooxygenase</keyword>
<evidence type="ECO:0000256" key="12">
    <source>
        <dbReference type="ARBA" id="ARBA00023136"/>
    </source>
</evidence>
<evidence type="ECO:0000256" key="7">
    <source>
        <dbReference type="ARBA" id="ARBA00022824"/>
    </source>
</evidence>
<dbReference type="PANTHER" id="PTHR24292:SF100">
    <property type="entry name" value="CYTOCHROME P450 6A16, ISOFORM B-RELATED"/>
    <property type="match status" value="1"/>
</dbReference>
<keyword evidence="15" id="KW-1185">Reference proteome</keyword>
<dbReference type="InterPro" id="IPR001128">
    <property type="entry name" value="Cyt_P450"/>
</dbReference>
<evidence type="ECO:0000256" key="4">
    <source>
        <dbReference type="ARBA" id="ARBA00010617"/>
    </source>
</evidence>
<dbReference type="InterPro" id="IPR050476">
    <property type="entry name" value="Insect_CytP450_Detox"/>
</dbReference>
<keyword evidence="5" id="KW-0349">Heme</keyword>
<dbReference type="PANTHER" id="PTHR24292">
    <property type="entry name" value="CYTOCHROME P450"/>
    <property type="match status" value="1"/>
</dbReference>
<keyword evidence="13" id="KW-1133">Transmembrane helix</keyword>
<dbReference type="SUPFAM" id="SSF48264">
    <property type="entry name" value="Cytochrome P450"/>
    <property type="match status" value="1"/>
</dbReference>
<dbReference type="InterPro" id="IPR036396">
    <property type="entry name" value="Cyt_P450_sf"/>
</dbReference>
<accession>A0ABQ9JGN7</accession>
<evidence type="ECO:0000256" key="1">
    <source>
        <dbReference type="ARBA" id="ARBA00001971"/>
    </source>
</evidence>
<dbReference type="EMBL" id="JAPWTJ010000595">
    <property type="protein sequence ID" value="KAJ8977037.1"/>
    <property type="molecule type" value="Genomic_DNA"/>
</dbReference>
<comment type="cofactor">
    <cofactor evidence="1">
        <name>heme</name>
        <dbReference type="ChEBI" id="CHEBI:30413"/>
    </cofactor>
</comment>
<evidence type="ECO:0000256" key="11">
    <source>
        <dbReference type="ARBA" id="ARBA00023033"/>
    </source>
</evidence>
<comment type="caution">
    <text evidence="14">The sequence shown here is derived from an EMBL/GenBank/DDBJ whole genome shotgun (WGS) entry which is preliminary data.</text>
</comment>
<evidence type="ECO:0000313" key="15">
    <source>
        <dbReference type="Proteomes" id="UP001162164"/>
    </source>
</evidence>
<keyword evidence="8" id="KW-0492">Microsome</keyword>
<dbReference type="InterPro" id="IPR002402">
    <property type="entry name" value="Cyt_P450_E_grp-II"/>
</dbReference>
<keyword evidence="10" id="KW-0408">Iron</keyword>
<evidence type="ECO:0000256" key="9">
    <source>
        <dbReference type="ARBA" id="ARBA00023002"/>
    </source>
</evidence>
<evidence type="ECO:0008006" key="16">
    <source>
        <dbReference type="Google" id="ProtNLM"/>
    </source>
</evidence>
<evidence type="ECO:0000256" key="3">
    <source>
        <dbReference type="ARBA" id="ARBA00004406"/>
    </source>
</evidence>
<sequence length="389" mass="45846">MDITNLTTYSLFALSVVLCVYILWFYKQTFAYWRKRGLIYLEPTIPFGNAYDVCLKKHTFGELFAQFYLKLKERGVKHGGAYIFWKPVYIPVDSEIIRNILIRDSEYFPNHGMYINEKNDPLSGHIFNMENVEWRNFRSKMPSVFTSAKMRKMFLIMEGMTKRFNSNLNAYAKSGHAVDIKKETTKFTTDIIAACAFGIESNTMKNENEEMLKQARGFFDYQWNYIRNTLVMTLPRPFLKKINFRIMPKGLERYFRDLCEKIINHRKESHLDRGDLADTLMRLMQKRETDFTGKDTMEPLNFEQFMAQACVFFSAGFETSSSTQTFAMYELAKDLDCQVKLRKEIDKVLEKYDNKVTYEAVMEMKYLDCVVDGKHSITLIFREAEVHFG</sequence>
<comment type="similarity">
    <text evidence="4">Belongs to the cytochrome P450 family.</text>
</comment>